<evidence type="ECO:0000313" key="2">
    <source>
        <dbReference type="Proteomes" id="UP000366945"/>
    </source>
</evidence>
<dbReference type="Gene3D" id="3.90.550.20">
    <property type="match status" value="1"/>
</dbReference>
<accession>A0A5E4TAU0</accession>
<dbReference type="EMBL" id="CABPSK010000001">
    <property type="protein sequence ID" value="VVD83594.1"/>
    <property type="molecule type" value="Genomic_DNA"/>
</dbReference>
<name>A0A5E4TAU0_9BURK</name>
<dbReference type="Proteomes" id="UP000366945">
    <property type="component" value="Unassembled WGS sequence"/>
</dbReference>
<evidence type="ECO:0000313" key="1">
    <source>
        <dbReference type="EMBL" id="VVD83594.1"/>
    </source>
</evidence>
<protein>
    <submittedName>
        <fullName evidence="1">Uncharacterized protein</fullName>
    </submittedName>
</protein>
<reference evidence="1 2" key="1">
    <citation type="submission" date="2019-08" db="EMBL/GenBank/DDBJ databases">
        <authorList>
            <person name="Peeters C."/>
        </authorList>
    </citation>
    <scope>NUCLEOTIDE SEQUENCE [LARGE SCALE GENOMIC DNA]</scope>
    <source>
        <strain evidence="1 2">LMG 31114</strain>
    </source>
</reference>
<sequence>MLRTAGGPQKQADGSGLGLLPDHTLAFAFMLPSTSNVRSTATPIVTQPGTPPTPPSSPVSLPDDFDGIANVTSAAKSIGRSAIAHRQTDELDAIEAVRKRETLVFAIRFEGNEVPVRLDLTYDAWYGMRRSGERQYFRNDGADVWIKRAPPTPASDPVLSIAQRQRRLMRMGYRSAARAAPVPPENVRTPLPRVAHAVWLGGKLSTEIFANLAWWGRRFEKASPAYAVQIYVLKTQAQAPSLHRQLACLPNVTVKLLTEQPFFRTYAASPSFAMFRELTAAKYWSAPHDAIRYRLLHALGGILFDPLDKLRFGAQTLPDALAFGDVTVGVFLLPTLQRQHSPLHVGIMASLPGNPVMEVINDTMWQKWRRMTCDDANPRYREWLSAPTKAPDVWLTRALSELCGPHLVSNVLCDWVPGIRTMVELMKAHEDGVEMGADAQPEYAPLMDYYFAFDNLMASVDSADDRRDINADLKMGALARAE</sequence>
<dbReference type="AlphaFoldDB" id="A0A5E4TAU0"/>
<dbReference type="SUPFAM" id="SSF53448">
    <property type="entry name" value="Nucleotide-diphospho-sugar transferases"/>
    <property type="match status" value="1"/>
</dbReference>
<keyword evidence="2" id="KW-1185">Reference proteome</keyword>
<organism evidence="1 2">
    <name type="scientific">Pandoraea pneumonica</name>
    <dbReference type="NCBI Taxonomy" id="2508299"/>
    <lineage>
        <taxon>Bacteria</taxon>
        <taxon>Pseudomonadati</taxon>
        <taxon>Pseudomonadota</taxon>
        <taxon>Betaproteobacteria</taxon>
        <taxon>Burkholderiales</taxon>
        <taxon>Burkholderiaceae</taxon>
        <taxon>Pandoraea</taxon>
    </lineage>
</organism>
<dbReference type="InterPro" id="IPR029044">
    <property type="entry name" value="Nucleotide-diphossugar_trans"/>
</dbReference>
<gene>
    <name evidence="1" type="ORF">PPN31114_01269</name>
</gene>
<proteinExistence type="predicted"/>